<dbReference type="EnsemblMetazoa" id="SCAU001013-RA">
    <property type="protein sequence ID" value="SCAU001013-PA"/>
    <property type="gene ID" value="SCAU001013"/>
</dbReference>
<dbReference type="AlphaFoldDB" id="A0A1I8NPZ3"/>
<proteinExistence type="predicted"/>
<feature type="transmembrane region" description="Helical" evidence="1">
    <location>
        <begin position="298"/>
        <end position="316"/>
    </location>
</feature>
<reference evidence="2" key="1">
    <citation type="submission" date="2020-05" db="UniProtKB">
        <authorList>
            <consortium name="EnsemblMetazoa"/>
        </authorList>
    </citation>
    <scope>IDENTIFICATION</scope>
    <source>
        <strain evidence="2">USDA</strain>
    </source>
</reference>
<accession>A0A1I8NPZ3</accession>
<name>A0A1I8NPZ3_STOCA</name>
<evidence type="ECO:0008006" key="4">
    <source>
        <dbReference type="Google" id="ProtNLM"/>
    </source>
</evidence>
<feature type="transmembrane region" description="Helical" evidence="1">
    <location>
        <begin position="43"/>
        <end position="66"/>
    </location>
</feature>
<dbReference type="VEuPathDB" id="VectorBase:SCAU001013"/>
<dbReference type="PANTHER" id="PTHR13146:SF0">
    <property type="entry name" value="SOLUTE CARRIER FAMILY 35 MEMBER F6"/>
    <property type="match status" value="1"/>
</dbReference>
<keyword evidence="1" id="KW-1133">Transmembrane helix</keyword>
<dbReference type="KEGG" id="scac:106084794"/>
<dbReference type="GO" id="GO:0016020">
    <property type="term" value="C:membrane"/>
    <property type="evidence" value="ECO:0007669"/>
    <property type="project" value="TreeGrafter"/>
</dbReference>
<sequence length="386" mass="43577">MQTMIILAFLIFGSCNVFLIKWTTILQGKCSDGEWRYFQHPVFLTFLMFLGECLCLVIYKIAYCFLRRRNNGSEDSNLLTSGDREFRPMDMLLPAFLNTIATILFVSGIYLTYASSFQAIRCSTIIFIGLFGSIYLNQTLIGRHWSAIVIIVCALTIIISTDMQRVVFDNTSLSHPNKNAILAGDLLILCATIFQAAKMIYHEKYVKACNVPILQALGWQGIFGLVITTCLAICTNFLPTPMSPFNDSSRKVYDDLQDIFTQIQSNQWLVVALCIMVFTTAVHGYTALSIIRFSSSANLILAESIGSYLVWLWACLLEWEQLYFVTIIGYIILMLGLITYRKAVIMEWYRSIILHIARNRYAEMSVDPSEGMGGTGVPTNRAADVI</sequence>
<feature type="transmembrane region" description="Helical" evidence="1">
    <location>
        <begin position="322"/>
        <end position="340"/>
    </location>
</feature>
<protein>
    <recommendedName>
        <fullName evidence="4">EamA domain-containing protein</fullName>
    </recommendedName>
</protein>
<keyword evidence="1" id="KW-0812">Transmembrane</keyword>
<gene>
    <name evidence="2" type="primary">106084794</name>
</gene>
<keyword evidence="3" id="KW-1185">Reference proteome</keyword>
<evidence type="ECO:0000313" key="2">
    <source>
        <dbReference type="EnsemblMetazoa" id="SCAU001013-PA"/>
    </source>
</evidence>
<feature type="transmembrane region" description="Helical" evidence="1">
    <location>
        <begin position="91"/>
        <end position="111"/>
    </location>
</feature>
<evidence type="ECO:0000256" key="1">
    <source>
        <dbReference type="SAM" id="Phobius"/>
    </source>
</evidence>
<feature type="transmembrane region" description="Helical" evidence="1">
    <location>
        <begin position="117"/>
        <end position="136"/>
    </location>
</feature>
<feature type="transmembrane region" description="Helical" evidence="1">
    <location>
        <begin position="268"/>
        <end position="291"/>
    </location>
</feature>
<feature type="transmembrane region" description="Helical" evidence="1">
    <location>
        <begin position="213"/>
        <end position="238"/>
    </location>
</feature>
<dbReference type="Proteomes" id="UP000095300">
    <property type="component" value="Unassembled WGS sequence"/>
</dbReference>
<evidence type="ECO:0000313" key="3">
    <source>
        <dbReference type="Proteomes" id="UP000095300"/>
    </source>
</evidence>
<dbReference type="PANTHER" id="PTHR13146">
    <property type="match status" value="1"/>
</dbReference>
<keyword evidence="1" id="KW-0472">Membrane</keyword>
<feature type="transmembrane region" description="Helical" evidence="1">
    <location>
        <begin position="180"/>
        <end position="201"/>
    </location>
</feature>
<organism evidence="2 3">
    <name type="scientific">Stomoxys calcitrans</name>
    <name type="common">Stable fly</name>
    <name type="synonym">Conops calcitrans</name>
    <dbReference type="NCBI Taxonomy" id="35570"/>
    <lineage>
        <taxon>Eukaryota</taxon>
        <taxon>Metazoa</taxon>
        <taxon>Ecdysozoa</taxon>
        <taxon>Arthropoda</taxon>
        <taxon>Hexapoda</taxon>
        <taxon>Insecta</taxon>
        <taxon>Pterygota</taxon>
        <taxon>Neoptera</taxon>
        <taxon>Endopterygota</taxon>
        <taxon>Diptera</taxon>
        <taxon>Brachycera</taxon>
        <taxon>Muscomorpha</taxon>
        <taxon>Muscoidea</taxon>
        <taxon>Muscidae</taxon>
        <taxon>Stomoxys</taxon>
    </lineage>
</organism>
<feature type="transmembrane region" description="Helical" evidence="1">
    <location>
        <begin position="148"/>
        <end position="168"/>
    </location>
</feature>
<dbReference type="STRING" id="35570.A0A1I8NPZ3"/>
<dbReference type="OrthoDB" id="29773at2759"/>